<dbReference type="InterPro" id="IPR011334">
    <property type="entry name" value="UDP-acyl_GlcNac_deAcase_C"/>
</dbReference>
<dbReference type="NCBIfam" id="TIGR00325">
    <property type="entry name" value="lpxC"/>
    <property type="match status" value="1"/>
</dbReference>
<dbReference type="GO" id="GO:0005737">
    <property type="term" value="C:cytoplasm"/>
    <property type="evidence" value="ECO:0007669"/>
    <property type="project" value="UniProtKB-SubCell"/>
</dbReference>
<dbReference type="HAMAP" id="MF_00388">
    <property type="entry name" value="LpxC"/>
    <property type="match status" value="1"/>
</dbReference>
<evidence type="ECO:0000256" key="18">
    <source>
        <dbReference type="HAMAP-Rule" id="MF_00406"/>
    </source>
</evidence>
<dbReference type="FunFam" id="3.10.129.10:FF:000001">
    <property type="entry name" value="3-hydroxyacyl-[acyl-carrier-protein] dehydratase FabZ"/>
    <property type="match status" value="1"/>
</dbReference>
<comment type="function">
    <text evidence="2 17">Catalyzes the hydrolysis of UDP-3-O-myristoyl-N-acetylglucosamine to form UDP-3-O-myristoylglucosamine and acetate, the committed step in lipid A biosynthesis.</text>
</comment>
<organism evidence="19 20">
    <name type="scientific">Daejeonella rubra</name>
    <dbReference type="NCBI Taxonomy" id="990371"/>
    <lineage>
        <taxon>Bacteria</taxon>
        <taxon>Pseudomonadati</taxon>
        <taxon>Bacteroidota</taxon>
        <taxon>Sphingobacteriia</taxon>
        <taxon>Sphingobacteriales</taxon>
        <taxon>Sphingobacteriaceae</taxon>
        <taxon>Daejeonella</taxon>
    </lineage>
</organism>
<comment type="catalytic activity">
    <reaction evidence="18">
        <text>a (3R)-hydroxyacyl-[ACP] = a (2E)-enoyl-[ACP] + H2O</text>
        <dbReference type="Rhea" id="RHEA:13097"/>
        <dbReference type="Rhea" id="RHEA-COMP:9925"/>
        <dbReference type="Rhea" id="RHEA-COMP:9945"/>
        <dbReference type="ChEBI" id="CHEBI:15377"/>
        <dbReference type="ChEBI" id="CHEBI:78784"/>
        <dbReference type="ChEBI" id="CHEBI:78827"/>
        <dbReference type="EC" id="4.2.1.59"/>
    </reaction>
</comment>
<dbReference type="InterPro" id="IPR004463">
    <property type="entry name" value="UDP-acyl_GlcNac_deAcase"/>
</dbReference>
<dbReference type="NCBIfam" id="NF000582">
    <property type="entry name" value="PRK00006.1"/>
    <property type="match status" value="1"/>
</dbReference>
<evidence type="ECO:0000256" key="16">
    <source>
        <dbReference type="ARBA" id="ARBA00061355"/>
    </source>
</evidence>
<dbReference type="HAMAP" id="MF_00406">
    <property type="entry name" value="FabZ"/>
    <property type="match status" value="1"/>
</dbReference>
<dbReference type="CDD" id="cd01288">
    <property type="entry name" value="FabZ"/>
    <property type="match status" value="1"/>
</dbReference>
<comment type="function">
    <text evidence="14 18">Involved in unsaturated fatty acids biosynthesis. Catalyzes the dehydration of short chain beta-hydroxyacyl-ACPs and long chain saturated and unsaturated beta-hydroxyacyl-ACPs.</text>
</comment>
<evidence type="ECO:0000256" key="8">
    <source>
        <dbReference type="ARBA" id="ARBA00022723"/>
    </source>
</evidence>
<comment type="similarity">
    <text evidence="17">Belongs to the LpxC family.</text>
</comment>
<feature type="binding site" evidence="17">
    <location>
        <position position="265"/>
    </location>
    <ligand>
        <name>Zn(2+)</name>
        <dbReference type="ChEBI" id="CHEBI:29105"/>
    </ligand>
</feature>
<evidence type="ECO:0000256" key="13">
    <source>
        <dbReference type="ARBA" id="ARBA00024535"/>
    </source>
</evidence>
<evidence type="ECO:0000256" key="4">
    <source>
        <dbReference type="ARBA" id="ARBA00005002"/>
    </source>
</evidence>
<evidence type="ECO:0000256" key="5">
    <source>
        <dbReference type="ARBA" id="ARBA00022490"/>
    </source>
</evidence>
<dbReference type="InterPro" id="IPR029069">
    <property type="entry name" value="HotDog_dom_sf"/>
</dbReference>
<reference evidence="20" key="1">
    <citation type="submission" date="2016-10" db="EMBL/GenBank/DDBJ databases">
        <authorList>
            <person name="Varghese N."/>
            <person name="Submissions S."/>
        </authorList>
    </citation>
    <scope>NUCLEOTIDE SEQUENCE [LARGE SCALE GENOMIC DNA]</scope>
    <source>
        <strain evidence="20">DSM 24536</strain>
    </source>
</reference>
<keyword evidence="12 18" id="KW-0456">Lyase</keyword>
<keyword evidence="9 17" id="KW-0378">Hydrolase</keyword>
<comment type="pathway">
    <text evidence="4 17">Glycolipid biosynthesis; lipid IV(A) biosynthesis; lipid IV(A) from (3R)-3-hydroxytetradecanoyl-[acyl-carrier-protein] and UDP-N-acetyl-alpha-D-glucosamine: step 2/6.</text>
</comment>
<dbReference type="Gene3D" id="3.10.129.10">
    <property type="entry name" value="Hotdog Thioesterase"/>
    <property type="match status" value="1"/>
</dbReference>
<evidence type="ECO:0000256" key="1">
    <source>
        <dbReference type="ARBA" id="ARBA00001947"/>
    </source>
</evidence>
<keyword evidence="11 17" id="KW-0443">Lipid metabolism</keyword>
<comment type="similarity">
    <text evidence="15">In the N-terminal section; belongs to the LpxC family.</text>
</comment>
<dbReference type="EMBL" id="FNHH01000008">
    <property type="protein sequence ID" value="SDM24093.1"/>
    <property type="molecule type" value="Genomic_DNA"/>
</dbReference>
<dbReference type="SUPFAM" id="SSF54211">
    <property type="entry name" value="Ribosomal protein S5 domain 2-like"/>
    <property type="match status" value="2"/>
</dbReference>
<dbReference type="PANTHER" id="PTHR33694">
    <property type="entry name" value="UDP-3-O-ACYL-N-ACETYLGLUCOSAMINE DEACETYLASE 1, MITOCHONDRIAL-RELATED"/>
    <property type="match status" value="1"/>
</dbReference>
<evidence type="ECO:0000313" key="20">
    <source>
        <dbReference type="Proteomes" id="UP000199226"/>
    </source>
</evidence>
<dbReference type="GO" id="GO:0103117">
    <property type="term" value="F:UDP-3-O-acyl-N-acetylglucosamine deacetylase activity"/>
    <property type="evidence" value="ECO:0007669"/>
    <property type="project" value="UniProtKB-UniRule"/>
</dbReference>
<evidence type="ECO:0000256" key="9">
    <source>
        <dbReference type="ARBA" id="ARBA00022801"/>
    </source>
</evidence>
<dbReference type="GO" id="GO:0019171">
    <property type="term" value="F:(3R)-hydroxyacyl-[acyl-carrier-protein] dehydratase activity"/>
    <property type="evidence" value="ECO:0007669"/>
    <property type="project" value="UniProtKB-EC"/>
</dbReference>
<protein>
    <recommendedName>
        <fullName evidence="17 18">Multifunctional fusion protein</fullName>
    </recommendedName>
    <domain>
        <recommendedName>
            <fullName evidence="18">3-hydroxyacyl-[acyl-carrier-protein] dehydratase FabZ</fullName>
            <ecNumber evidence="18">4.2.1.59</ecNumber>
        </recommendedName>
        <alternativeName>
            <fullName evidence="18">(3R)-hydroxymyristoyl-[acyl-carrier-protein] dehydratase</fullName>
        </alternativeName>
        <alternativeName>
            <fullName evidence="18">Beta-hydroxyacyl-ACP dehydratase</fullName>
            <shortName evidence="18">(3R)-hydroxymyristoyl-ACP dehydrase</shortName>
        </alternativeName>
    </domain>
    <domain>
        <recommendedName>
            <fullName evidence="17">UDP-3-O-acyl-N-acetylglucosamine deacetylase</fullName>
            <shortName evidence="17">UDP-3-O-acyl-GlcNAc deacetylase</shortName>
            <ecNumber evidence="17">3.5.1.108</ecNumber>
        </recommendedName>
        <alternativeName>
            <fullName evidence="17">UDP-3-O-[R-3-hydroxymyristoyl]-N-acetylglucosamine deacetylase</fullName>
        </alternativeName>
    </domain>
</protein>
<evidence type="ECO:0000256" key="2">
    <source>
        <dbReference type="ARBA" id="ARBA00002923"/>
    </source>
</evidence>
<keyword evidence="8 17" id="KW-0479">Metal-binding</keyword>
<dbReference type="InterPro" id="IPR015870">
    <property type="entry name" value="UDP-acyl_N-AcGlcN_deAcase_N"/>
</dbReference>
<evidence type="ECO:0000256" key="15">
    <source>
        <dbReference type="ARBA" id="ARBA00061221"/>
    </source>
</evidence>
<evidence type="ECO:0000256" key="11">
    <source>
        <dbReference type="ARBA" id="ARBA00023098"/>
    </source>
</evidence>
<dbReference type="GO" id="GO:0016020">
    <property type="term" value="C:membrane"/>
    <property type="evidence" value="ECO:0007669"/>
    <property type="project" value="GOC"/>
</dbReference>
<dbReference type="InterPro" id="IPR020568">
    <property type="entry name" value="Ribosomal_Su5_D2-typ_SF"/>
</dbReference>
<dbReference type="GO" id="GO:0009245">
    <property type="term" value="P:lipid A biosynthetic process"/>
    <property type="evidence" value="ECO:0007669"/>
    <property type="project" value="UniProtKB-UniRule"/>
</dbReference>
<dbReference type="UniPathway" id="UPA00359">
    <property type="reaction ID" value="UER00478"/>
</dbReference>
<dbReference type="PANTHER" id="PTHR33694:SF1">
    <property type="entry name" value="UDP-3-O-ACYL-N-ACETYLGLUCOSAMINE DEACETYLASE 1, MITOCHONDRIAL-RELATED"/>
    <property type="match status" value="1"/>
</dbReference>
<dbReference type="Proteomes" id="UP000199226">
    <property type="component" value="Unassembled WGS sequence"/>
</dbReference>
<comment type="subcellular location">
    <subcellularLocation>
        <location evidence="3 18">Cytoplasm</location>
    </subcellularLocation>
</comment>
<gene>
    <name evidence="18" type="primary">fabZ</name>
    <name evidence="17" type="synonym">lpxC</name>
    <name evidence="19" type="ORF">SAMN05421813_10868</name>
</gene>
<dbReference type="NCBIfam" id="NF009667">
    <property type="entry name" value="PRK13188.1"/>
    <property type="match status" value="1"/>
</dbReference>
<dbReference type="Gene3D" id="3.30.1700.10">
    <property type="entry name" value="lpxc deacetylase, domain 2"/>
    <property type="match status" value="1"/>
</dbReference>
<comment type="catalytic activity">
    <reaction evidence="13 17">
        <text>a UDP-3-O-[(3R)-3-hydroxyacyl]-N-acetyl-alpha-D-glucosamine + H2O = a UDP-3-O-[(3R)-3-hydroxyacyl]-alpha-D-glucosamine + acetate</text>
        <dbReference type="Rhea" id="RHEA:67816"/>
        <dbReference type="ChEBI" id="CHEBI:15377"/>
        <dbReference type="ChEBI" id="CHEBI:30089"/>
        <dbReference type="ChEBI" id="CHEBI:137740"/>
        <dbReference type="ChEBI" id="CHEBI:173225"/>
        <dbReference type="EC" id="3.5.1.108"/>
    </reaction>
</comment>
<evidence type="ECO:0000256" key="12">
    <source>
        <dbReference type="ARBA" id="ARBA00023239"/>
    </source>
</evidence>
<dbReference type="Gene3D" id="3.30.230.20">
    <property type="entry name" value="lpxc deacetylase, domain 1"/>
    <property type="match status" value="1"/>
</dbReference>
<proteinExistence type="inferred from homology"/>
<accession>A0A1G9RLI1</accession>
<keyword evidence="5 18" id="KW-0963">Cytoplasm</keyword>
<feature type="active site" description="Proton donor" evidence="17">
    <location>
        <position position="288"/>
    </location>
</feature>
<comment type="cofactor">
    <cofactor evidence="1 17">
        <name>Zn(2+)</name>
        <dbReference type="ChEBI" id="CHEBI:29105"/>
    </cofactor>
</comment>
<dbReference type="Pfam" id="PF07977">
    <property type="entry name" value="FabA"/>
    <property type="match status" value="1"/>
</dbReference>
<feature type="binding site" evidence="17">
    <location>
        <position position="261"/>
    </location>
    <ligand>
        <name>Zn(2+)</name>
        <dbReference type="ChEBI" id="CHEBI:29105"/>
    </ligand>
</feature>
<evidence type="ECO:0000256" key="17">
    <source>
        <dbReference type="HAMAP-Rule" id="MF_00388"/>
    </source>
</evidence>
<evidence type="ECO:0000256" key="10">
    <source>
        <dbReference type="ARBA" id="ARBA00022833"/>
    </source>
</evidence>
<dbReference type="GO" id="GO:0006633">
    <property type="term" value="P:fatty acid biosynthetic process"/>
    <property type="evidence" value="ECO:0007669"/>
    <property type="project" value="UniProtKB-UniRule"/>
</dbReference>
<dbReference type="AlphaFoldDB" id="A0A1G9RLI1"/>
<evidence type="ECO:0000256" key="3">
    <source>
        <dbReference type="ARBA" id="ARBA00004496"/>
    </source>
</evidence>
<evidence type="ECO:0000313" key="19">
    <source>
        <dbReference type="EMBL" id="SDM24093.1"/>
    </source>
</evidence>
<comment type="similarity">
    <text evidence="16">In the C-terminal section; belongs to the thioester dehydratase family.</text>
</comment>
<dbReference type="SUPFAM" id="SSF54637">
    <property type="entry name" value="Thioesterase/thiol ester dehydrase-isomerase"/>
    <property type="match status" value="1"/>
</dbReference>
<evidence type="ECO:0000256" key="14">
    <source>
        <dbReference type="ARBA" id="ARBA00025049"/>
    </source>
</evidence>
<dbReference type="InterPro" id="IPR010084">
    <property type="entry name" value="FabZ"/>
</dbReference>
<keyword evidence="7 17" id="KW-0441">Lipid A biosynthesis</keyword>
<keyword evidence="6 17" id="KW-0444">Lipid biosynthesis</keyword>
<dbReference type="GO" id="GO:0046872">
    <property type="term" value="F:metal ion binding"/>
    <property type="evidence" value="ECO:0007669"/>
    <property type="project" value="UniProtKB-KW"/>
</dbReference>
<comment type="similarity">
    <text evidence="18">Belongs to the thioester dehydratase family. FabZ subfamily.</text>
</comment>
<feature type="active site" evidence="18">
    <location>
        <position position="367"/>
    </location>
</feature>
<dbReference type="InterPro" id="IPR013114">
    <property type="entry name" value="FabA_FabZ"/>
</dbReference>
<keyword evidence="10 17" id="KW-0862">Zinc</keyword>
<dbReference type="OrthoDB" id="9772788at2"/>
<evidence type="ECO:0000256" key="6">
    <source>
        <dbReference type="ARBA" id="ARBA00022516"/>
    </source>
</evidence>
<dbReference type="STRING" id="990371.SAMN05421813_10868"/>
<dbReference type="Pfam" id="PF03331">
    <property type="entry name" value="LpxC"/>
    <property type="match status" value="2"/>
</dbReference>
<dbReference type="EC" id="4.2.1.59" evidence="18"/>
<sequence>MNVKQRTIKSEFSVTGVGLHTGQSATMTFKPAPENHGYKFKRIDLPGSPIIDADVDNVTDTSRGTTISQNGASVNTVEHVLASLVGTEVDNVIIELDGPEIPIMDGSSIMFVEALEKVGFVDQEAYREYYSIPHNIHYSEPDRKVEMVAMPLDDYRFTCMIDYNSPVLGSQHAAITTLSEFKKEIASCRTFCFLHELEMLLKHNLIKGGDLNNAIVVVDKQVSKEELKNLAKLFNRDDIDVAREGILNNIELRHQNEPARHKLLDMIGDLALVGVPLKGHIMAARPGHAANIAFARKIKAQIKKEKSKKHIQIYNPNATPLYDVVQIMNILPHRQPFLFIDKILELSKTHVVGVKNVTMNEEFFKGHFPGAPVLPGVIQIEAMAQTGGILVLSTVPDPRNYLTYFLKIDKVRFRAQVLPGDTIIFRCDLMEPIRRGICQMKGVGMVGEKVVVEAEMMAQIIRVKESEASV</sequence>
<keyword evidence="20" id="KW-1185">Reference proteome</keyword>
<feature type="binding site" evidence="17">
    <location>
        <position position="79"/>
    </location>
    <ligand>
        <name>Zn(2+)</name>
        <dbReference type="ChEBI" id="CHEBI:29105"/>
    </ligand>
</feature>
<dbReference type="EC" id="3.5.1.108" evidence="17"/>
<name>A0A1G9RLI1_9SPHI</name>
<evidence type="ECO:0000256" key="7">
    <source>
        <dbReference type="ARBA" id="ARBA00022556"/>
    </source>
</evidence>
<dbReference type="RefSeq" id="WP_090703134.1">
    <property type="nucleotide sequence ID" value="NZ_FNHH01000008.1"/>
</dbReference>